<accession>A0A3P7ZT06</accession>
<sequence length="181" mass="20770">MEEEAADGVDNFDDLESAKHPCSKFLVRVCAPHSDFYYKAHEYYKHGITRYVFQWLLFGSFPMMSLLSIIITGAVMKVWPRISQTVLFSPTMLHVLCLFSLFYMVLESMFESFYFMYNISNSLSGATAPWGPYLLSSLYTLLLWFFFLNFLVNMQLTEFDCRMAREVAGALNDGDGAAIAD</sequence>
<evidence type="ECO:0000313" key="1">
    <source>
        <dbReference type="EMBL" id="VDO87297.1"/>
    </source>
</evidence>
<dbReference type="AlphaFoldDB" id="A0A3P7ZT06"/>
<dbReference type="EMBL" id="UZAH01026970">
    <property type="protein sequence ID" value="VDO87297.1"/>
    <property type="molecule type" value="Genomic_DNA"/>
</dbReference>
<dbReference type="OrthoDB" id="5856546at2759"/>
<dbReference type="WBParaSite" id="HPBE_0001105801-mRNA-1">
    <property type="protein sequence ID" value="HPBE_0001105801-mRNA-1"/>
    <property type="gene ID" value="HPBE_0001105801"/>
</dbReference>
<evidence type="ECO:0000313" key="3">
    <source>
        <dbReference type="WBParaSite" id="HPBE_0001105801-mRNA-1"/>
    </source>
</evidence>
<gene>
    <name evidence="1" type="ORF">HPBE_LOCUS11059</name>
</gene>
<keyword evidence="2" id="KW-1185">Reference proteome</keyword>
<proteinExistence type="predicted"/>
<reference evidence="1 2" key="1">
    <citation type="submission" date="2018-11" db="EMBL/GenBank/DDBJ databases">
        <authorList>
            <consortium name="Pathogen Informatics"/>
        </authorList>
    </citation>
    <scope>NUCLEOTIDE SEQUENCE [LARGE SCALE GENOMIC DNA]</scope>
</reference>
<evidence type="ECO:0000313" key="2">
    <source>
        <dbReference type="Proteomes" id="UP000050761"/>
    </source>
</evidence>
<name>A0A3P7ZT06_HELPZ</name>
<reference evidence="3" key="2">
    <citation type="submission" date="2019-09" db="UniProtKB">
        <authorList>
            <consortium name="WormBaseParasite"/>
        </authorList>
    </citation>
    <scope>IDENTIFICATION</scope>
</reference>
<protein>
    <submittedName>
        <fullName evidence="3">PKD_channel domain-containing protein</fullName>
    </submittedName>
</protein>
<organism evidence="1">
    <name type="scientific">Heligmosomoides polygyrus</name>
    <name type="common">Parasitic roundworm</name>
    <dbReference type="NCBI Taxonomy" id="6339"/>
    <lineage>
        <taxon>Eukaryota</taxon>
        <taxon>Metazoa</taxon>
        <taxon>Ecdysozoa</taxon>
        <taxon>Nematoda</taxon>
        <taxon>Chromadorea</taxon>
        <taxon>Rhabditida</taxon>
        <taxon>Rhabditina</taxon>
        <taxon>Rhabditomorpha</taxon>
        <taxon>Strongyloidea</taxon>
        <taxon>Heligmosomidae</taxon>
        <taxon>Heligmosomoides</taxon>
    </lineage>
</organism>
<dbReference type="Proteomes" id="UP000050761">
    <property type="component" value="Unassembled WGS sequence"/>
</dbReference>